<dbReference type="SUPFAM" id="SSF56349">
    <property type="entry name" value="DNA breaking-rejoining enzymes"/>
    <property type="match status" value="1"/>
</dbReference>
<proteinExistence type="predicted"/>
<dbReference type="OrthoDB" id="3522542at2"/>
<name>A0A3E0I905_9PSEU</name>
<comment type="caution">
    <text evidence="4">The sequence shown here is derived from an EMBL/GenBank/DDBJ whole genome shotgun (WGS) entry which is preliminary data.</text>
</comment>
<dbReference type="GO" id="GO:0015074">
    <property type="term" value="P:DNA integration"/>
    <property type="evidence" value="ECO:0007669"/>
    <property type="project" value="InterPro"/>
</dbReference>
<organism evidence="4 5">
    <name type="scientific">Kutzneria buriramensis</name>
    <dbReference type="NCBI Taxonomy" id="1045776"/>
    <lineage>
        <taxon>Bacteria</taxon>
        <taxon>Bacillati</taxon>
        <taxon>Actinomycetota</taxon>
        <taxon>Actinomycetes</taxon>
        <taxon>Pseudonocardiales</taxon>
        <taxon>Pseudonocardiaceae</taxon>
        <taxon>Kutzneria</taxon>
    </lineage>
</organism>
<sequence length="826" mass="92143">MTATNLEEQVLSQPSSATVLPASRARPAPRPRSADWPATQARRDTTWARLTRPPFAPGPSSRHRPGAHHRGLGQLLDWLEDQPGQTWQDRWLATGVDTAGKSWREIPRSWLREHGVAADWHHEAFFRALWLTIAADVIRPAVSMLVVADIRRGALTTVMTRYRDTDGLTRLRTLCSADPGLAPAKATRISYRAAQILAAKGGVLADITPGDVLELLDAEADAHGTGIGATHTFYRMLHTLDVFSDQAPATLRELRNTGQRSPEELIDRYGLVCRPIRDLLVNYLRERQPALDYSSLATLANILGNLFWADLERHHPGIDSLHLPAEIADAWKQRLRTVTRTRRTREGGTAETTVTTTVARVNYRECLTPVRAFYLDLAHWAVEDPARWGPWVAPCPVGREEVNRTKDKRHRKSRMDARTRARLPVLPILVRTVNQWRHDAAALLEEARRTPPGHTFTAAGHTLVRVAPPRSAATKIWAEDPATGQRRDLGREEDYAFWAFATVEVLRATGVRVEELTELSHHSLVQYRLPTTGELVPLLQIAPSKTDTERLLVVSPELADVLSAVIQRVRGTAGAIPLLAGYDVRECVWLSPMPLLFQRRIGSEDRAITPAVIREILDAALARTGLTDPATGEPLRFTPHDFRRVFITDAVLNGLPPHIAQVVAGHRDINVTMGYKAVYPDEAIQAHLAFLARRRSLRPSEEYRVPTEEEWAEFLGHFEKRKVSIGTCGRAFSTPCIHEHACVRCSMLWPDPVQRDRLVEIRDNLVARIIEAKREGWLGEVEGLQISLAGANDKLAQINKSANPGRVVNLGIPTFIPDGTETGDLS</sequence>
<dbReference type="EMBL" id="QUNO01000001">
    <property type="protein sequence ID" value="REH55202.1"/>
    <property type="molecule type" value="Genomic_DNA"/>
</dbReference>
<feature type="domain" description="Tyr recombinase" evidence="3">
    <location>
        <begin position="468"/>
        <end position="688"/>
    </location>
</feature>
<dbReference type="GO" id="GO:0003677">
    <property type="term" value="F:DNA binding"/>
    <property type="evidence" value="ECO:0007669"/>
    <property type="project" value="InterPro"/>
</dbReference>
<feature type="region of interest" description="Disordered" evidence="2">
    <location>
        <begin position="1"/>
        <end position="67"/>
    </location>
</feature>
<dbReference type="PROSITE" id="PS51898">
    <property type="entry name" value="TYR_RECOMBINASE"/>
    <property type="match status" value="1"/>
</dbReference>
<accession>A0A3E0I905</accession>
<dbReference type="InterPro" id="IPR002104">
    <property type="entry name" value="Integrase_catalytic"/>
</dbReference>
<protein>
    <submittedName>
        <fullName evidence="4">Phage integrase family protein</fullName>
    </submittedName>
</protein>
<dbReference type="Pfam" id="PF00589">
    <property type="entry name" value="Phage_integrase"/>
    <property type="match status" value="1"/>
</dbReference>
<keyword evidence="1" id="KW-0233">DNA recombination</keyword>
<evidence type="ECO:0000313" key="5">
    <source>
        <dbReference type="Proteomes" id="UP000256269"/>
    </source>
</evidence>
<gene>
    <name evidence="4" type="ORF">BCF44_101219</name>
</gene>
<dbReference type="AlphaFoldDB" id="A0A3E0I905"/>
<dbReference type="Gene3D" id="1.10.443.10">
    <property type="entry name" value="Intergrase catalytic core"/>
    <property type="match status" value="1"/>
</dbReference>
<dbReference type="InterPro" id="IPR013762">
    <property type="entry name" value="Integrase-like_cat_sf"/>
</dbReference>
<dbReference type="Proteomes" id="UP000256269">
    <property type="component" value="Unassembled WGS sequence"/>
</dbReference>
<dbReference type="RefSeq" id="WP_116172174.1">
    <property type="nucleotide sequence ID" value="NZ_CP144375.1"/>
</dbReference>
<feature type="compositionally biased region" description="Polar residues" evidence="2">
    <location>
        <begin position="1"/>
        <end position="18"/>
    </location>
</feature>
<reference evidence="4 5" key="1">
    <citation type="submission" date="2018-08" db="EMBL/GenBank/DDBJ databases">
        <title>Genomic Encyclopedia of Archaeal and Bacterial Type Strains, Phase II (KMG-II): from individual species to whole genera.</title>
        <authorList>
            <person name="Goeker M."/>
        </authorList>
    </citation>
    <scope>NUCLEOTIDE SEQUENCE [LARGE SCALE GENOMIC DNA]</scope>
    <source>
        <strain evidence="4 5">DSM 45791</strain>
    </source>
</reference>
<evidence type="ECO:0000313" key="4">
    <source>
        <dbReference type="EMBL" id="REH55202.1"/>
    </source>
</evidence>
<keyword evidence="5" id="KW-1185">Reference proteome</keyword>
<evidence type="ECO:0000256" key="2">
    <source>
        <dbReference type="SAM" id="MobiDB-lite"/>
    </source>
</evidence>
<evidence type="ECO:0000256" key="1">
    <source>
        <dbReference type="ARBA" id="ARBA00023172"/>
    </source>
</evidence>
<evidence type="ECO:0000259" key="3">
    <source>
        <dbReference type="PROSITE" id="PS51898"/>
    </source>
</evidence>
<dbReference type="GO" id="GO:0006310">
    <property type="term" value="P:DNA recombination"/>
    <property type="evidence" value="ECO:0007669"/>
    <property type="project" value="UniProtKB-KW"/>
</dbReference>
<dbReference type="CDD" id="cd00397">
    <property type="entry name" value="DNA_BRE_C"/>
    <property type="match status" value="1"/>
</dbReference>
<dbReference type="InterPro" id="IPR011010">
    <property type="entry name" value="DNA_brk_join_enz"/>
</dbReference>